<keyword evidence="9 11" id="KW-0333">Golgi apparatus</keyword>
<dbReference type="SUPFAM" id="SSF52540">
    <property type="entry name" value="P-loop containing nucleoside triphosphate hydrolases"/>
    <property type="match status" value="1"/>
</dbReference>
<sequence>MIFLDWFNSILTWAGFRKDSKIVFLGLDNAGKTTLLSVLKVFIQIFKDGNVKAAAPTGHPQKDEIQIAGVNFIAFDLGGHKSMREIWESYCADISGIIYLVDAADQERFEESKQELQRILTLESLNNVPVCILGNKVDNPYAASEETLKDVLDLRMCLTGKNAPKTKDIRPVELFMCSVVKRFGYDKGFKWIVKNC</sequence>
<evidence type="ECO:0000256" key="7">
    <source>
        <dbReference type="ARBA" id="ARBA00022892"/>
    </source>
</evidence>
<dbReference type="Gene3D" id="3.40.50.300">
    <property type="entry name" value="P-loop containing nucleotide triphosphate hydrolases"/>
    <property type="match status" value="1"/>
</dbReference>
<comment type="subcellular location">
    <subcellularLocation>
        <location evidence="1">Endoplasmic reticulum</location>
    </subcellularLocation>
    <subcellularLocation>
        <location evidence="2">Golgi apparatus</location>
    </subcellularLocation>
</comment>
<evidence type="ECO:0000256" key="10">
    <source>
        <dbReference type="ARBA" id="ARBA00023134"/>
    </source>
</evidence>
<dbReference type="SMART" id="SM00177">
    <property type="entry name" value="ARF"/>
    <property type="match status" value="1"/>
</dbReference>
<evidence type="ECO:0008006" key="14">
    <source>
        <dbReference type="Google" id="ProtNLM"/>
    </source>
</evidence>
<reference evidence="12 13" key="1">
    <citation type="journal article" date="2024" name="BMC Biol.">
        <title>Comparative genomics of Ascetosporea gives new insight into the evolutionary basis for animal parasitism in Rhizaria.</title>
        <authorList>
            <person name="Hiltunen Thoren M."/>
            <person name="Onut-Brannstrom I."/>
            <person name="Alfjorden A."/>
            <person name="Peckova H."/>
            <person name="Swords F."/>
            <person name="Hooper C."/>
            <person name="Holzer A.S."/>
            <person name="Bass D."/>
            <person name="Burki F."/>
        </authorList>
    </citation>
    <scope>NUCLEOTIDE SEQUENCE [LARGE SCALE GENOMIC DNA]</scope>
    <source>
        <strain evidence="12">20-A016</strain>
    </source>
</reference>
<dbReference type="Pfam" id="PF00025">
    <property type="entry name" value="Arf"/>
    <property type="match status" value="1"/>
</dbReference>
<keyword evidence="6 11" id="KW-0256">Endoplasmic reticulum</keyword>
<evidence type="ECO:0000256" key="3">
    <source>
        <dbReference type="ARBA" id="ARBA00007507"/>
    </source>
</evidence>
<evidence type="ECO:0000256" key="5">
    <source>
        <dbReference type="ARBA" id="ARBA00022741"/>
    </source>
</evidence>
<keyword evidence="13" id="KW-1185">Reference proteome</keyword>
<name>A0ABV2AES3_9EUKA</name>
<keyword evidence="8 11" id="KW-0653">Protein transport</keyword>
<dbReference type="PROSITE" id="PS51422">
    <property type="entry name" value="SAR1"/>
    <property type="match status" value="1"/>
</dbReference>
<dbReference type="PANTHER" id="PTHR45684">
    <property type="entry name" value="RE74312P"/>
    <property type="match status" value="1"/>
</dbReference>
<evidence type="ECO:0000256" key="11">
    <source>
        <dbReference type="RuleBase" id="RU003926"/>
    </source>
</evidence>
<evidence type="ECO:0000313" key="13">
    <source>
        <dbReference type="Proteomes" id="UP001439008"/>
    </source>
</evidence>
<dbReference type="PRINTS" id="PR00328">
    <property type="entry name" value="SAR1GTPBP"/>
</dbReference>
<proteinExistence type="inferred from homology"/>
<dbReference type="InterPro" id="IPR006689">
    <property type="entry name" value="Small_GTPase_ARF/SAR"/>
</dbReference>
<evidence type="ECO:0000256" key="8">
    <source>
        <dbReference type="ARBA" id="ARBA00022927"/>
    </source>
</evidence>
<evidence type="ECO:0000256" key="9">
    <source>
        <dbReference type="ARBA" id="ARBA00023034"/>
    </source>
</evidence>
<comment type="similarity">
    <text evidence="3 11">Belongs to the small GTPase superfamily. SAR1 family.</text>
</comment>
<keyword evidence="7 11" id="KW-0931">ER-Golgi transport</keyword>
<keyword evidence="4 11" id="KW-0813">Transport</keyword>
<organism evidence="12 13">
    <name type="scientific">Bonamia ostreae</name>
    <dbReference type="NCBI Taxonomy" id="126728"/>
    <lineage>
        <taxon>Eukaryota</taxon>
        <taxon>Sar</taxon>
        <taxon>Rhizaria</taxon>
        <taxon>Endomyxa</taxon>
        <taxon>Ascetosporea</taxon>
        <taxon>Haplosporida</taxon>
        <taxon>Bonamia</taxon>
    </lineage>
</organism>
<evidence type="ECO:0000256" key="1">
    <source>
        <dbReference type="ARBA" id="ARBA00004240"/>
    </source>
</evidence>
<dbReference type="SMART" id="SM00178">
    <property type="entry name" value="SAR"/>
    <property type="match status" value="1"/>
</dbReference>
<dbReference type="Proteomes" id="UP001439008">
    <property type="component" value="Unassembled WGS sequence"/>
</dbReference>
<dbReference type="NCBIfam" id="TIGR00231">
    <property type="entry name" value="small_GTP"/>
    <property type="match status" value="1"/>
</dbReference>
<evidence type="ECO:0000256" key="6">
    <source>
        <dbReference type="ARBA" id="ARBA00022824"/>
    </source>
</evidence>
<evidence type="ECO:0000313" key="12">
    <source>
        <dbReference type="EMBL" id="MES1917984.1"/>
    </source>
</evidence>
<dbReference type="InterPro" id="IPR005225">
    <property type="entry name" value="Small_GTP-bd"/>
</dbReference>
<evidence type="ECO:0000256" key="4">
    <source>
        <dbReference type="ARBA" id="ARBA00022448"/>
    </source>
</evidence>
<dbReference type="InterPro" id="IPR027417">
    <property type="entry name" value="P-loop_NTPase"/>
</dbReference>
<evidence type="ECO:0000256" key="2">
    <source>
        <dbReference type="ARBA" id="ARBA00004555"/>
    </source>
</evidence>
<protein>
    <recommendedName>
        <fullName evidence="14">GTP-binding protein sar1</fullName>
    </recommendedName>
</protein>
<dbReference type="PROSITE" id="PS51417">
    <property type="entry name" value="ARF"/>
    <property type="match status" value="1"/>
</dbReference>
<keyword evidence="5" id="KW-0547">Nucleotide-binding</keyword>
<comment type="caution">
    <text evidence="12">The sequence shown here is derived from an EMBL/GenBank/DDBJ whole genome shotgun (WGS) entry which is preliminary data.</text>
</comment>
<gene>
    <name evidence="12" type="ORF">MHBO_000019</name>
</gene>
<dbReference type="EMBL" id="JBDODL010000003">
    <property type="protein sequence ID" value="MES1917984.1"/>
    <property type="molecule type" value="Genomic_DNA"/>
</dbReference>
<accession>A0ABV2AES3</accession>
<dbReference type="InterPro" id="IPR006687">
    <property type="entry name" value="Small_GTPase_SAR1"/>
</dbReference>
<keyword evidence="10" id="KW-0342">GTP-binding</keyword>